<feature type="domain" description="Histidine kinase/HSP90-like ATPase" evidence="2">
    <location>
        <begin position="35"/>
        <end position="136"/>
    </location>
</feature>
<dbReference type="OrthoDB" id="3527613at2"/>
<dbReference type="EMBL" id="NKYE01000024">
    <property type="protein sequence ID" value="OZM70116.1"/>
    <property type="molecule type" value="Genomic_DNA"/>
</dbReference>
<dbReference type="SUPFAM" id="SSF55874">
    <property type="entry name" value="ATPase domain of HSP90 chaperone/DNA topoisomerase II/histidine kinase"/>
    <property type="match status" value="1"/>
</dbReference>
<keyword evidence="4" id="KW-1185">Reference proteome</keyword>
<dbReference type="Pfam" id="PF13581">
    <property type="entry name" value="HATPase_c_2"/>
    <property type="match status" value="1"/>
</dbReference>
<reference evidence="3 4" key="1">
    <citation type="submission" date="2017-07" db="EMBL/GenBank/DDBJ databases">
        <title>Amycolatopsis antarcticus sp. nov., isolated from the surface of an Antarcticus brown macroalga.</title>
        <authorList>
            <person name="Wang J."/>
            <person name="Leiva S."/>
            <person name="Huang J."/>
            <person name="Huang Y."/>
        </authorList>
    </citation>
    <scope>NUCLEOTIDE SEQUENCE [LARGE SCALE GENOMIC DNA]</scope>
    <source>
        <strain evidence="3 4">AU-G6</strain>
    </source>
</reference>
<name>A0A263CXR0_9PSEU</name>
<protein>
    <submittedName>
        <fullName evidence="3">Anti-sigma regulatory factor</fullName>
    </submittedName>
</protein>
<dbReference type="PANTHER" id="PTHR35526:SF3">
    <property type="entry name" value="ANTI-SIGMA-F FACTOR RSBW"/>
    <property type="match status" value="1"/>
</dbReference>
<dbReference type="InParanoid" id="A0A263CXR0"/>
<dbReference type="InterPro" id="IPR036890">
    <property type="entry name" value="HATPase_C_sf"/>
</dbReference>
<dbReference type="GO" id="GO:0004674">
    <property type="term" value="F:protein serine/threonine kinase activity"/>
    <property type="evidence" value="ECO:0007669"/>
    <property type="project" value="UniProtKB-KW"/>
</dbReference>
<dbReference type="CDD" id="cd16936">
    <property type="entry name" value="HATPase_RsbW-like"/>
    <property type="match status" value="1"/>
</dbReference>
<comment type="caution">
    <text evidence="3">The sequence shown here is derived from an EMBL/GenBank/DDBJ whole genome shotgun (WGS) entry which is preliminary data.</text>
</comment>
<proteinExistence type="predicted"/>
<dbReference type="RefSeq" id="WP_094865914.1">
    <property type="nucleotide sequence ID" value="NZ_NKYE01000024.1"/>
</dbReference>
<keyword evidence="1" id="KW-0808">Transferase</keyword>
<organism evidence="3 4">
    <name type="scientific">Amycolatopsis antarctica</name>
    <dbReference type="NCBI Taxonomy" id="1854586"/>
    <lineage>
        <taxon>Bacteria</taxon>
        <taxon>Bacillati</taxon>
        <taxon>Actinomycetota</taxon>
        <taxon>Actinomycetes</taxon>
        <taxon>Pseudonocardiales</taxon>
        <taxon>Pseudonocardiaceae</taxon>
        <taxon>Amycolatopsis</taxon>
    </lineage>
</organism>
<keyword evidence="1" id="KW-0418">Kinase</keyword>
<gene>
    <name evidence="3" type="ORF">CFN78_26965</name>
</gene>
<evidence type="ECO:0000313" key="4">
    <source>
        <dbReference type="Proteomes" id="UP000242444"/>
    </source>
</evidence>
<accession>A0A263CXR0</accession>
<evidence type="ECO:0000313" key="3">
    <source>
        <dbReference type="EMBL" id="OZM70116.1"/>
    </source>
</evidence>
<evidence type="ECO:0000259" key="2">
    <source>
        <dbReference type="Pfam" id="PF13581"/>
    </source>
</evidence>
<dbReference type="AlphaFoldDB" id="A0A263CXR0"/>
<sequence length="142" mass="15310">MEEVMGMTAPGVSDIRDDADGTLSLELATEQRAPSVARHAVAEVLRALDVSEDLKADILLVTSELVTNAVEHGGAPTHLRVERKGRELAVRVTDGGGGTPAVASPDPLTERSRGLWLVDALAQEWRCEELSEGKEIVALFRW</sequence>
<dbReference type="Proteomes" id="UP000242444">
    <property type="component" value="Unassembled WGS sequence"/>
</dbReference>
<keyword evidence="1" id="KW-0723">Serine/threonine-protein kinase</keyword>
<dbReference type="PANTHER" id="PTHR35526">
    <property type="entry name" value="ANTI-SIGMA-F FACTOR RSBW-RELATED"/>
    <property type="match status" value="1"/>
</dbReference>
<dbReference type="InterPro" id="IPR003594">
    <property type="entry name" value="HATPase_dom"/>
</dbReference>
<dbReference type="InterPro" id="IPR050267">
    <property type="entry name" value="Anti-sigma-factor_SerPK"/>
</dbReference>
<dbReference type="Gene3D" id="3.30.565.10">
    <property type="entry name" value="Histidine kinase-like ATPase, C-terminal domain"/>
    <property type="match status" value="1"/>
</dbReference>
<evidence type="ECO:0000256" key="1">
    <source>
        <dbReference type="ARBA" id="ARBA00022527"/>
    </source>
</evidence>